<evidence type="ECO:0000256" key="8">
    <source>
        <dbReference type="ARBA" id="ARBA00022777"/>
    </source>
</evidence>
<keyword evidence="6" id="KW-0479">Metal-binding</keyword>
<dbReference type="InterPro" id="IPR040464">
    <property type="entry name" value="InsP(3)kin_ATP-grasp"/>
</dbReference>
<comment type="similarity">
    <text evidence="2">Belongs to the ITPK1 family.</text>
</comment>
<feature type="region of interest" description="Disordered" evidence="11">
    <location>
        <begin position="482"/>
        <end position="509"/>
    </location>
</feature>
<proteinExistence type="inferred from homology"/>
<dbReference type="PANTHER" id="PTHR14217">
    <property type="entry name" value="INOSITOL-TETRAKISPHOSPHATE 1-KINASE"/>
    <property type="match status" value="1"/>
</dbReference>
<feature type="region of interest" description="Disordered" evidence="11">
    <location>
        <begin position="353"/>
        <end position="378"/>
    </location>
</feature>
<keyword evidence="9" id="KW-0067">ATP-binding</keyword>
<evidence type="ECO:0000256" key="5">
    <source>
        <dbReference type="ARBA" id="ARBA00022679"/>
    </source>
</evidence>
<feature type="compositionally biased region" description="Low complexity" evidence="11">
    <location>
        <begin position="157"/>
        <end position="185"/>
    </location>
</feature>
<evidence type="ECO:0000256" key="7">
    <source>
        <dbReference type="ARBA" id="ARBA00022741"/>
    </source>
</evidence>
<evidence type="ECO:0000256" key="9">
    <source>
        <dbReference type="ARBA" id="ARBA00022840"/>
    </source>
</evidence>
<evidence type="ECO:0000256" key="4">
    <source>
        <dbReference type="ARBA" id="ARBA00012017"/>
    </source>
</evidence>
<evidence type="ECO:0000259" key="12">
    <source>
        <dbReference type="Pfam" id="PF05770"/>
    </source>
</evidence>
<dbReference type="AlphaFoldDB" id="A0A150FV65"/>
<name>A0A150FV65_GONPE</name>
<dbReference type="GO" id="GO:0005524">
    <property type="term" value="F:ATP binding"/>
    <property type="evidence" value="ECO:0007669"/>
    <property type="project" value="UniProtKB-KW"/>
</dbReference>
<dbReference type="GO" id="GO:0032957">
    <property type="term" value="P:inositol trisphosphate metabolic process"/>
    <property type="evidence" value="ECO:0007669"/>
    <property type="project" value="InterPro"/>
</dbReference>
<keyword evidence="8" id="KW-0418">Kinase</keyword>
<keyword evidence="14" id="KW-1185">Reference proteome</keyword>
<feature type="compositionally biased region" description="Low complexity" evidence="11">
    <location>
        <begin position="80"/>
        <end position="101"/>
    </location>
</feature>
<dbReference type="EC" id="2.7.1.159" evidence="4"/>
<comment type="cofactor">
    <cofactor evidence="1">
        <name>Mg(2+)</name>
        <dbReference type="ChEBI" id="CHEBI:18420"/>
    </cofactor>
</comment>
<accession>A0A150FV65</accession>
<keyword evidence="7" id="KW-0547">Nucleotide-binding</keyword>
<dbReference type="STRING" id="33097.A0A150FV65"/>
<sequence length="670" mass="67756">MPFIRGLVISSQLLDDCPALRDQLPLLCWGGLRLAELRQRDAKPGQEAGAGSAAPAAPSDSYEGVDLLWLPPSSGGSCGSAGSSGSSNGQAARAGAGPNPAADAEAAAAGWAAGAGLSWPDEVVLLAAGQRGSDNGGAGGTEDDALLALLARMRARWRQQQQQQEGQGRQEAGGSAGSSAGSTELPPWELPGYGGGEEPAWERLRLALGHANLRRAEAEAGPEAAGEDKGGGLVLVLTAMKASRERDLAREGLLNLVPQDGVVFAPLDPSLPPAAHLPFSALLHKASDELEAGPGGVPRFGPRVAALAAFAAAHPHISLVDPLEAAAKVTQGVINRAELARVCGSLSRLDLPTCSPAGDDTGPEPRQPQAGQGPARRVRARVRVRAPRSTLLESFTAEEVAAAVARLGCPPPYIVKPLVACGTADSHRMALAAEAGALAGLTVPLPAMLQEFVNHDALIYKVYVAGEAVFHTVRPSIPNLAPAASSPSGGGPASASASSPAPQPSALTLHGGRLEFDSLKSLPTPSSLPSATAAIAATAATSTSAASAVGPTPAASAPSQAVLEAVAAHLRSELGLSLFGFDVVVASGSGGGADADDGGDGDGGGGAGRKRARAAEEAGRAAAESDMGCMEVVVVDVNYFPSFRGAPQAAARFRAAVLQSHRRQQQQRRQ</sequence>
<gene>
    <name evidence="13" type="ORF">GPECTOR_449g344</name>
</gene>
<dbReference type="Pfam" id="PF05770">
    <property type="entry name" value="Ins134_P3_kin"/>
    <property type="match status" value="1"/>
</dbReference>
<feature type="compositionally biased region" description="Low complexity" evidence="11">
    <location>
        <begin position="482"/>
        <end position="506"/>
    </location>
</feature>
<evidence type="ECO:0000256" key="10">
    <source>
        <dbReference type="ARBA" id="ARBA00022842"/>
    </source>
</evidence>
<dbReference type="Gene3D" id="3.30.470.20">
    <property type="entry name" value="ATP-grasp fold, B domain"/>
    <property type="match status" value="1"/>
</dbReference>
<feature type="domain" description="Inositol 1,3,4-trisphosphate 5/6-kinase ATP-grasp" evidence="12">
    <location>
        <begin position="383"/>
        <end position="587"/>
    </location>
</feature>
<keyword evidence="5" id="KW-0808">Transferase</keyword>
<comment type="subunit">
    <text evidence="3">Monomer.</text>
</comment>
<dbReference type="InterPro" id="IPR008656">
    <property type="entry name" value="Inositol_tetrakis-P_1-kinase"/>
</dbReference>
<evidence type="ECO:0000256" key="2">
    <source>
        <dbReference type="ARBA" id="ARBA00009601"/>
    </source>
</evidence>
<evidence type="ECO:0000256" key="6">
    <source>
        <dbReference type="ARBA" id="ARBA00022723"/>
    </source>
</evidence>
<dbReference type="Gene3D" id="3.40.50.11370">
    <property type="match status" value="1"/>
</dbReference>
<dbReference type="GO" id="GO:0052726">
    <property type="term" value="F:inositol-1,3,4-trisphosphate 5-kinase activity"/>
    <property type="evidence" value="ECO:0007669"/>
    <property type="project" value="InterPro"/>
</dbReference>
<evidence type="ECO:0000256" key="11">
    <source>
        <dbReference type="SAM" id="MobiDB-lite"/>
    </source>
</evidence>
<reference evidence="14" key="1">
    <citation type="journal article" date="2016" name="Nat. Commun.">
        <title>The Gonium pectorale genome demonstrates co-option of cell cycle regulation during the evolution of multicellularity.</title>
        <authorList>
            <person name="Hanschen E.R."/>
            <person name="Marriage T.N."/>
            <person name="Ferris P.J."/>
            <person name="Hamaji T."/>
            <person name="Toyoda A."/>
            <person name="Fujiyama A."/>
            <person name="Neme R."/>
            <person name="Noguchi H."/>
            <person name="Minakuchi Y."/>
            <person name="Suzuki M."/>
            <person name="Kawai-Toyooka H."/>
            <person name="Smith D.R."/>
            <person name="Sparks H."/>
            <person name="Anderson J."/>
            <person name="Bakaric R."/>
            <person name="Luria V."/>
            <person name="Karger A."/>
            <person name="Kirschner M.W."/>
            <person name="Durand P.M."/>
            <person name="Michod R.E."/>
            <person name="Nozaki H."/>
            <person name="Olson B.J."/>
        </authorList>
    </citation>
    <scope>NUCLEOTIDE SEQUENCE [LARGE SCALE GENOMIC DNA]</scope>
    <source>
        <strain evidence="14">NIES-2863</strain>
    </source>
</reference>
<dbReference type="GO" id="GO:0000287">
    <property type="term" value="F:magnesium ion binding"/>
    <property type="evidence" value="ECO:0007669"/>
    <property type="project" value="InterPro"/>
</dbReference>
<feature type="region of interest" description="Disordered" evidence="11">
    <location>
        <begin position="76"/>
        <end position="101"/>
    </location>
</feature>
<protein>
    <recommendedName>
        <fullName evidence="4">inositol-1,3,4-trisphosphate 5/6-kinase</fullName>
        <ecNumber evidence="4">2.7.1.159</ecNumber>
    </recommendedName>
</protein>
<dbReference type="PANTHER" id="PTHR14217:SF1">
    <property type="entry name" value="INOSITOL-TETRAKISPHOSPHATE 1-KINASE"/>
    <property type="match status" value="1"/>
</dbReference>
<comment type="caution">
    <text evidence="13">The sequence shown here is derived from an EMBL/GenBank/DDBJ whole genome shotgun (WGS) entry which is preliminary data.</text>
</comment>
<dbReference type="GO" id="GO:0005737">
    <property type="term" value="C:cytoplasm"/>
    <property type="evidence" value="ECO:0007669"/>
    <property type="project" value="TreeGrafter"/>
</dbReference>
<feature type="region of interest" description="Disordered" evidence="11">
    <location>
        <begin position="157"/>
        <end position="196"/>
    </location>
</feature>
<evidence type="ECO:0000256" key="3">
    <source>
        <dbReference type="ARBA" id="ARBA00011245"/>
    </source>
</evidence>
<evidence type="ECO:0000256" key="1">
    <source>
        <dbReference type="ARBA" id="ARBA00001946"/>
    </source>
</evidence>
<evidence type="ECO:0000313" key="14">
    <source>
        <dbReference type="Proteomes" id="UP000075714"/>
    </source>
</evidence>
<organism evidence="13 14">
    <name type="scientific">Gonium pectorale</name>
    <name type="common">Green alga</name>
    <dbReference type="NCBI Taxonomy" id="33097"/>
    <lineage>
        <taxon>Eukaryota</taxon>
        <taxon>Viridiplantae</taxon>
        <taxon>Chlorophyta</taxon>
        <taxon>core chlorophytes</taxon>
        <taxon>Chlorophyceae</taxon>
        <taxon>CS clade</taxon>
        <taxon>Chlamydomonadales</taxon>
        <taxon>Volvocaceae</taxon>
        <taxon>Gonium</taxon>
    </lineage>
</organism>
<evidence type="ECO:0000313" key="13">
    <source>
        <dbReference type="EMBL" id="KXZ41468.1"/>
    </source>
</evidence>
<feature type="region of interest" description="Disordered" evidence="11">
    <location>
        <begin position="591"/>
        <end position="612"/>
    </location>
</feature>
<dbReference type="EMBL" id="LSYV01000446">
    <property type="protein sequence ID" value="KXZ41468.1"/>
    <property type="molecule type" value="Genomic_DNA"/>
</dbReference>
<dbReference type="Proteomes" id="UP000075714">
    <property type="component" value="Unassembled WGS sequence"/>
</dbReference>
<dbReference type="OrthoDB" id="25308at2759"/>
<dbReference type="GO" id="GO:0052725">
    <property type="term" value="F:inositol-1,3,4-trisphosphate 6-kinase activity"/>
    <property type="evidence" value="ECO:0007669"/>
    <property type="project" value="InterPro"/>
</dbReference>
<dbReference type="GO" id="GO:0047325">
    <property type="term" value="F:inositol-3,4,5,6-tetrakisphosphate 1-kinase activity"/>
    <property type="evidence" value="ECO:0007669"/>
    <property type="project" value="InterPro"/>
</dbReference>
<keyword evidence="10" id="KW-0460">Magnesium</keyword>